<gene>
    <name evidence="7" type="ORF">OVA965_LOCUS3741</name>
    <name evidence="8" type="ORF">TMI583_LOCUS3739</name>
</gene>
<dbReference type="GO" id="GO:0016491">
    <property type="term" value="F:oxidoreductase activity"/>
    <property type="evidence" value="ECO:0007669"/>
    <property type="project" value="UniProtKB-KW"/>
</dbReference>
<dbReference type="InterPro" id="IPR002218">
    <property type="entry name" value="MnmG-rel"/>
</dbReference>
<dbReference type="PRINTS" id="PR00469">
    <property type="entry name" value="PNDRDTASEII"/>
</dbReference>
<evidence type="ECO:0000256" key="1">
    <source>
        <dbReference type="ARBA" id="ARBA00001974"/>
    </source>
</evidence>
<dbReference type="GO" id="GO:0005829">
    <property type="term" value="C:cytosol"/>
    <property type="evidence" value="ECO:0007669"/>
    <property type="project" value="TreeGrafter"/>
</dbReference>
<comment type="caution">
    <text evidence="7">The sequence shown here is derived from an EMBL/GenBank/DDBJ whole genome shotgun (WGS) entry which is preliminary data.</text>
</comment>
<evidence type="ECO:0000313" key="9">
    <source>
        <dbReference type="Proteomes" id="UP000677228"/>
    </source>
</evidence>
<sequence length="212" mass="22731">MKFDVIVIGGGHAGIEAALASARMQATTAMVTLSKSMIGNMPCNPSIGGPAKGTVTREINALGGEQALRAQIDKVEYPRYMIKALENSQVNIIESECIQLIIEENKIDGIVLATGERILAKAVIITSGTYARSQTLCGKERVSSGPDGQKSASLLSEQLIKLGLKTIRLKTGTPPRIHKESIDYSQMQIETGNGINLAFSEETNKFLPVSDQ</sequence>
<name>A0A8S2CWH9_9BILA</name>
<feature type="domain" description="FAD-dependent oxidoreductase 2 FAD-binding" evidence="5">
    <location>
        <begin position="4"/>
        <end position="37"/>
    </location>
</feature>
<dbReference type="InterPro" id="IPR003953">
    <property type="entry name" value="FAD-dep_OxRdtase_2_FAD-bd"/>
</dbReference>
<evidence type="ECO:0000259" key="6">
    <source>
        <dbReference type="Pfam" id="PF01134"/>
    </source>
</evidence>
<dbReference type="InterPro" id="IPR036188">
    <property type="entry name" value="FAD/NAD-bd_sf"/>
</dbReference>
<accession>A0A8S2CWH9</accession>
<keyword evidence="3" id="KW-0274">FAD</keyword>
<dbReference type="PRINTS" id="PR00368">
    <property type="entry name" value="FADPNR"/>
</dbReference>
<dbReference type="SUPFAM" id="SSF51905">
    <property type="entry name" value="FAD/NAD(P)-binding domain"/>
    <property type="match status" value="1"/>
</dbReference>
<proteinExistence type="predicted"/>
<evidence type="ECO:0000256" key="2">
    <source>
        <dbReference type="ARBA" id="ARBA00022630"/>
    </source>
</evidence>
<evidence type="ECO:0000259" key="5">
    <source>
        <dbReference type="Pfam" id="PF00890"/>
    </source>
</evidence>
<evidence type="ECO:0000256" key="4">
    <source>
        <dbReference type="ARBA" id="ARBA00023002"/>
    </source>
</evidence>
<evidence type="ECO:0008006" key="10">
    <source>
        <dbReference type="Google" id="ProtNLM"/>
    </source>
</evidence>
<evidence type="ECO:0000256" key="3">
    <source>
        <dbReference type="ARBA" id="ARBA00022827"/>
    </source>
</evidence>
<keyword evidence="4" id="KW-0560">Oxidoreductase</keyword>
<dbReference type="AlphaFoldDB" id="A0A8S2CWH9"/>
<dbReference type="EMBL" id="CAJOBA010000924">
    <property type="protein sequence ID" value="CAF3565385.1"/>
    <property type="molecule type" value="Genomic_DNA"/>
</dbReference>
<dbReference type="InterPro" id="IPR040131">
    <property type="entry name" value="MnmG_N"/>
</dbReference>
<comment type="cofactor">
    <cofactor evidence="1">
        <name>FAD</name>
        <dbReference type="ChEBI" id="CHEBI:57692"/>
    </cofactor>
</comment>
<organism evidence="7 9">
    <name type="scientific">Didymodactylos carnosus</name>
    <dbReference type="NCBI Taxonomy" id="1234261"/>
    <lineage>
        <taxon>Eukaryota</taxon>
        <taxon>Metazoa</taxon>
        <taxon>Spiralia</taxon>
        <taxon>Gnathifera</taxon>
        <taxon>Rotifera</taxon>
        <taxon>Eurotatoria</taxon>
        <taxon>Bdelloidea</taxon>
        <taxon>Philodinida</taxon>
        <taxon>Philodinidae</taxon>
        <taxon>Didymodactylos</taxon>
    </lineage>
</organism>
<dbReference type="GO" id="GO:0050660">
    <property type="term" value="F:flavin adenine dinucleotide binding"/>
    <property type="evidence" value="ECO:0007669"/>
    <property type="project" value="InterPro"/>
</dbReference>
<reference evidence="7" key="1">
    <citation type="submission" date="2021-02" db="EMBL/GenBank/DDBJ databases">
        <authorList>
            <person name="Nowell W R."/>
        </authorList>
    </citation>
    <scope>NUCLEOTIDE SEQUENCE</scope>
</reference>
<protein>
    <recommendedName>
        <fullName evidence="10">Glucose-inhibited division protein A</fullName>
    </recommendedName>
</protein>
<dbReference type="Proteomes" id="UP000682733">
    <property type="component" value="Unassembled WGS sequence"/>
</dbReference>
<dbReference type="GO" id="GO:0002098">
    <property type="term" value="P:tRNA wobble uridine modification"/>
    <property type="evidence" value="ECO:0007669"/>
    <property type="project" value="TreeGrafter"/>
</dbReference>
<evidence type="ECO:0000313" key="7">
    <source>
        <dbReference type="EMBL" id="CAF0783525.1"/>
    </source>
</evidence>
<dbReference type="Pfam" id="PF01134">
    <property type="entry name" value="GIDA"/>
    <property type="match status" value="1"/>
</dbReference>
<dbReference type="PANTHER" id="PTHR11806:SF0">
    <property type="entry name" value="PROTEIN MTO1 HOMOLOG, MITOCHONDRIAL"/>
    <property type="match status" value="1"/>
</dbReference>
<dbReference type="PANTHER" id="PTHR11806">
    <property type="entry name" value="GLUCOSE INHIBITED DIVISION PROTEIN A"/>
    <property type="match status" value="1"/>
</dbReference>
<evidence type="ECO:0000313" key="8">
    <source>
        <dbReference type="EMBL" id="CAF3565385.1"/>
    </source>
</evidence>
<dbReference type="GO" id="GO:0030488">
    <property type="term" value="P:tRNA methylation"/>
    <property type="evidence" value="ECO:0007669"/>
    <property type="project" value="TreeGrafter"/>
</dbReference>
<keyword evidence="2" id="KW-0285">Flavoprotein</keyword>
<dbReference type="Proteomes" id="UP000677228">
    <property type="component" value="Unassembled WGS sequence"/>
</dbReference>
<dbReference type="EMBL" id="CAJNOK010000924">
    <property type="protein sequence ID" value="CAF0783525.1"/>
    <property type="molecule type" value="Genomic_DNA"/>
</dbReference>
<feature type="domain" description="MnmG N-terminal" evidence="6">
    <location>
        <begin position="66"/>
        <end position="204"/>
    </location>
</feature>
<dbReference type="Pfam" id="PF00890">
    <property type="entry name" value="FAD_binding_2"/>
    <property type="match status" value="1"/>
</dbReference>
<dbReference type="Gene3D" id="3.50.50.60">
    <property type="entry name" value="FAD/NAD(P)-binding domain"/>
    <property type="match status" value="2"/>
</dbReference>